<keyword evidence="3" id="KW-0010">Activator</keyword>
<keyword evidence="2" id="KW-0238">DNA-binding</keyword>
<dbReference type="SMART" id="SM00422">
    <property type="entry name" value="HTH_MERR"/>
    <property type="match status" value="1"/>
</dbReference>
<dbReference type="Pfam" id="PF13411">
    <property type="entry name" value="MerR_1"/>
    <property type="match status" value="1"/>
</dbReference>
<evidence type="ECO:0000313" key="7">
    <source>
        <dbReference type="EMBL" id="KOO46209.1"/>
    </source>
</evidence>
<dbReference type="OrthoDB" id="9814833at2"/>
<dbReference type="GO" id="GO:0003677">
    <property type="term" value="F:DNA binding"/>
    <property type="evidence" value="ECO:0007669"/>
    <property type="project" value="UniProtKB-KW"/>
</dbReference>
<dbReference type="Proteomes" id="UP000037558">
    <property type="component" value="Unassembled WGS sequence"/>
</dbReference>
<dbReference type="RefSeq" id="WP_053401280.1">
    <property type="nucleotide sequence ID" value="NZ_LILC01000013.1"/>
</dbReference>
<dbReference type="PATRIC" id="fig|284581.3.peg.2108"/>
<comment type="caution">
    <text evidence="7">The sequence shown here is derived from an EMBL/GenBank/DDBJ whole genome shotgun (WGS) entry which is preliminary data.</text>
</comment>
<dbReference type="AlphaFoldDB" id="A0A0M0L593"/>
<keyword evidence="1" id="KW-0805">Transcription regulation</keyword>
<dbReference type="SUPFAM" id="SSF46955">
    <property type="entry name" value="Putative DNA-binding domain"/>
    <property type="match status" value="1"/>
</dbReference>
<dbReference type="SUPFAM" id="SSF89082">
    <property type="entry name" value="Antibiotic binding domain of TipA-like multidrug resistance regulators"/>
    <property type="match status" value="1"/>
</dbReference>
<dbReference type="PANTHER" id="PTHR30204">
    <property type="entry name" value="REDOX-CYCLING DRUG-SENSING TRANSCRIPTIONAL ACTIVATOR SOXR"/>
    <property type="match status" value="1"/>
</dbReference>
<dbReference type="InterPro" id="IPR009061">
    <property type="entry name" value="DNA-bd_dom_put_sf"/>
</dbReference>
<dbReference type="InterPro" id="IPR012925">
    <property type="entry name" value="TipAS_dom"/>
</dbReference>
<organism evidence="7 8">
    <name type="scientific">Priestia koreensis</name>
    <dbReference type="NCBI Taxonomy" id="284581"/>
    <lineage>
        <taxon>Bacteria</taxon>
        <taxon>Bacillati</taxon>
        <taxon>Bacillota</taxon>
        <taxon>Bacilli</taxon>
        <taxon>Bacillales</taxon>
        <taxon>Bacillaceae</taxon>
        <taxon>Priestia</taxon>
    </lineage>
</organism>
<feature type="coiled-coil region" evidence="5">
    <location>
        <begin position="84"/>
        <end position="111"/>
    </location>
</feature>
<dbReference type="PRINTS" id="PR00040">
    <property type="entry name" value="HTHMERR"/>
</dbReference>
<name>A0A0M0L593_9BACI</name>
<evidence type="ECO:0000259" key="6">
    <source>
        <dbReference type="PROSITE" id="PS50937"/>
    </source>
</evidence>
<dbReference type="PANTHER" id="PTHR30204:SF90">
    <property type="entry name" value="HTH-TYPE TRANSCRIPTIONAL ACTIVATOR MTA"/>
    <property type="match status" value="1"/>
</dbReference>
<keyword evidence="4" id="KW-0804">Transcription</keyword>
<evidence type="ECO:0000256" key="3">
    <source>
        <dbReference type="ARBA" id="ARBA00023159"/>
    </source>
</evidence>
<evidence type="ECO:0000256" key="1">
    <source>
        <dbReference type="ARBA" id="ARBA00023015"/>
    </source>
</evidence>
<feature type="domain" description="HTH merR-type" evidence="6">
    <location>
        <begin position="1"/>
        <end position="71"/>
    </location>
</feature>
<dbReference type="EMBL" id="LILC01000013">
    <property type="protein sequence ID" value="KOO46209.1"/>
    <property type="molecule type" value="Genomic_DNA"/>
</dbReference>
<proteinExistence type="predicted"/>
<evidence type="ECO:0000256" key="4">
    <source>
        <dbReference type="ARBA" id="ARBA00023163"/>
    </source>
</evidence>
<evidence type="ECO:0000256" key="2">
    <source>
        <dbReference type="ARBA" id="ARBA00023125"/>
    </source>
</evidence>
<dbReference type="InterPro" id="IPR000551">
    <property type="entry name" value="MerR-type_HTH_dom"/>
</dbReference>
<dbReference type="Gene3D" id="1.10.490.50">
    <property type="entry name" value="Antibiotic binding domain of TipA-like multidrug resistance regulators"/>
    <property type="match status" value="1"/>
</dbReference>
<protein>
    <submittedName>
        <fullName evidence="7">MerR family transcriptional regulator</fullName>
    </submittedName>
</protein>
<dbReference type="Gene3D" id="1.10.1660.10">
    <property type="match status" value="1"/>
</dbReference>
<reference evidence="8" key="1">
    <citation type="submission" date="2015-08" db="EMBL/GenBank/DDBJ databases">
        <title>Fjat-14210 dsm16467.</title>
        <authorList>
            <person name="Liu B."/>
            <person name="Wang J."/>
            <person name="Zhu Y."/>
            <person name="Liu G."/>
            <person name="Chen Q."/>
            <person name="Chen Z."/>
            <person name="Lan J."/>
            <person name="Che J."/>
            <person name="Ge C."/>
            <person name="Shi H."/>
            <person name="Pan Z."/>
            <person name="Liu X."/>
        </authorList>
    </citation>
    <scope>NUCLEOTIDE SEQUENCE [LARGE SCALE GENOMIC DNA]</scope>
    <source>
        <strain evidence="8">DSM 16467</strain>
    </source>
</reference>
<sequence length="251" mass="29706">MEYTIQKMARLAGISTRTLRYYDEIGLLKPARVNSAGYRIYGSKEVNLLQQVLFYRELDFNLEEIKHIIYSPQFDHEAALNDHHQKLLERREQLNQLIRNVEQTILQVKGEKSMTDQEKFEGFKKEIIEKNERAYGAEVRDKYGEDEVEAANQKFQEMTKKEYDEATLLEQQLLQRLKEVLATNDPTSDQGQHLAEMHKKWLSYYWGHYSKQAHAGLANMYVQDERFKSYYDQHGEGAAQFLRDAIVHYTR</sequence>
<dbReference type="InterPro" id="IPR047057">
    <property type="entry name" value="MerR_fam"/>
</dbReference>
<dbReference type="PROSITE" id="PS50937">
    <property type="entry name" value="HTH_MERR_2"/>
    <property type="match status" value="1"/>
</dbReference>
<evidence type="ECO:0000256" key="5">
    <source>
        <dbReference type="SAM" id="Coils"/>
    </source>
</evidence>
<keyword evidence="5" id="KW-0175">Coiled coil</keyword>
<accession>A0A0M0L593</accession>
<evidence type="ECO:0000313" key="8">
    <source>
        <dbReference type="Proteomes" id="UP000037558"/>
    </source>
</evidence>
<dbReference type="CDD" id="cd01106">
    <property type="entry name" value="HTH_TipAL-Mta"/>
    <property type="match status" value="1"/>
</dbReference>
<dbReference type="InterPro" id="IPR036244">
    <property type="entry name" value="TipA-like_antibiotic-bd"/>
</dbReference>
<dbReference type="GO" id="GO:0003700">
    <property type="term" value="F:DNA-binding transcription factor activity"/>
    <property type="evidence" value="ECO:0007669"/>
    <property type="project" value="InterPro"/>
</dbReference>
<dbReference type="Pfam" id="PF07739">
    <property type="entry name" value="TipAS"/>
    <property type="match status" value="1"/>
</dbReference>
<dbReference type="STRING" id="284581.AMD01_10110"/>
<keyword evidence="8" id="KW-1185">Reference proteome</keyword>
<gene>
    <name evidence="7" type="ORF">AMD01_10110</name>
</gene>